<sequence length="156" mass="18755">MDSVIRDVAVKILKKNWRKNIWRKNWRHIDNIAKKNRYCSIQKKIPNRTWFQPYNHSRKYITTITRLRFGHACYPTHLHKIRVLENDRCPNCDKKADLDHISFECQKYKNETDRFIQQLHRLKIPAPFNILSILANGQESMYNALVMFLSSTKIVL</sequence>
<accession>A0A6P7FHB2</accession>
<evidence type="ECO:0000313" key="1">
    <source>
        <dbReference type="RefSeq" id="XP_028134312.1"/>
    </source>
</evidence>
<protein>
    <submittedName>
        <fullName evidence="1">Uncharacterized protein LOC114329420</fullName>
    </submittedName>
</protein>
<dbReference type="RefSeq" id="XP_028134312.1">
    <property type="nucleotide sequence ID" value="XM_028278511.1"/>
</dbReference>
<proteinExistence type="predicted"/>
<reference evidence="1" key="1">
    <citation type="submission" date="2025-08" db="UniProtKB">
        <authorList>
            <consortium name="RefSeq"/>
        </authorList>
    </citation>
    <scope>IDENTIFICATION</scope>
    <source>
        <tissue evidence="1">Whole insect</tissue>
    </source>
</reference>
<name>A0A6P7FHB2_DIAVI</name>
<organism evidence="1">
    <name type="scientific">Diabrotica virgifera virgifera</name>
    <name type="common">western corn rootworm</name>
    <dbReference type="NCBI Taxonomy" id="50390"/>
    <lineage>
        <taxon>Eukaryota</taxon>
        <taxon>Metazoa</taxon>
        <taxon>Ecdysozoa</taxon>
        <taxon>Arthropoda</taxon>
        <taxon>Hexapoda</taxon>
        <taxon>Insecta</taxon>
        <taxon>Pterygota</taxon>
        <taxon>Neoptera</taxon>
        <taxon>Endopterygota</taxon>
        <taxon>Coleoptera</taxon>
        <taxon>Polyphaga</taxon>
        <taxon>Cucujiformia</taxon>
        <taxon>Chrysomeloidea</taxon>
        <taxon>Chrysomelidae</taxon>
        <taxon>Galerucinae</taxon>
        <taxon>Diabroticina</taxon>
        <taxon>Diabroticites</taxon>
        <taxon>Diabrotica</taxon>
    </lineage>
</organism>
<dbReference type="AlphaFoldDB" id="A0A6P7FHB2"/>
<dbReference type="InParanoid" id="A0A6P7FHB2"/>
<gene>
    <name evidence="1" type="primary">LOC114329420</name>
</gene>